<dbReference type="PANTHER" id="PTHR45953">
    <property type="entry name" value="IDURONATE 2-SULFATASE"/>
    <property type="match status" value="1"/>
</dbReference>
<evidence type="ECO:0000259" key="7">
    <source>
        <dbReference type="Pfam" id="PF00884"/>
    </source>
</evidence>
<evidence type="ECO:0000256" key="1">
    <source>
        <dbReference type="ARBA" id="ARBA00001913"/>
    </source>
</evidence>
<keyword evidence="5 8" id="KW-0378">Hydrolase</keyword>
<dbReference type="PANTHER" id="PTHR45953:SF1">
    <property type="entry name" value="IDURONATE 2-SULFATASE"/>
    <property type="match status" value="1"/>
</dbReference>
<proteinExistence type="inferred from homology"/>
<dbReference type="EC" id="3.1.6.6" evidence="8"/>
<organism evidence="8 9">
    <name type="scientific">Maioricimonas rarisocia</name>
    <dbReference type="NCBI Taxonomy" id="2528026"/>
    <lineage>
        <taxon>Bacteria</taxon>
        <taxon>Pseudomonadati</taxon>
        <taxon>Planctomycetota</taxon>
        <taxon>Planctomycetia</taxon>
        <taxon>Planctomycetales</taxon>
        <taxon>Planctomycetaceae</taxon>
        <taxon>Maioricimonas</taxon>
    </lineage>
</organism>
<dbReference type="Pfam" id="PF00884">
    <property type="entry name" value="Sulfatase"/>
    <property type="match status" value="1"/>
</dbReference>
<dbReference type="RefSeq" id="WP_145367470.1">
    <property type="nucleotide sequence ID" value="NZ_CP036275.1"/>
</dbReference>
<evidence type="ECO:0000256" key="4">
    <source>
        <dbReference type="ARBA" id="ARBA00022729"/>
    </source>
</evidence>
<evidence type="ECO:0000256" key="2">
    <source>
        <dbReference type="ARBA" id="ARBA00008779"/>
    </source>
</evidence>
<protein>
    <submittedName>
        <fullName evidence="8">Choline-sulfatase</fullName>
        <ecNumber evidence="8">3.1.6.6</ecNumber>
    </submittedName>
</protein>
<dbReference type="Gene3D" id="3.40.720.10">
    <property type="entry name" value="Alkaline Phosphatase, subunit A"/>
    <property type="match status" value="1"/>
</dbReference>
<dbReference type="CDD" id="cd16030">
    <property type="entry name" value="iduronate-2-sulfatase"/>
    <property type="match status" value="1"/>
</dbReference>
<keyword evidence="4" id="KW-0732">Signal</keyword>
<evidence type="ECO:0000313" key="8">
    <source>
        <dbReference type="EMBL" id="QDU36845.1"/>
    </source>
</evidence>
<evidence type="ECO:0000313" key="9">
    <source>
        <dbReference type="Proteomes" id="UP000320496"/>
    </source>
</evidence>
<dbReference type="InterPro" id="IPR017850">
    <property type="entry name" value="Alkaline_phosphatase_core_sf"/>
</dbReference>
<comment type="similarity">
    <text evidence="2">Belongs to the sulfatase family.</text>
</comment>
<sequence length="488" mass="54551">MPSLLRSVRRSVVVLLPLFALLHGNLLAAEPPRNVLLIAVDDLRPELGCYGASHAISPNLDRLARQSLLFTNHFVQVPTCGASRYALLTGRSPASSGVTANNHAFYRGSSALKPEQQPAAQSLPELFRRSGYETVSIGKISHTADGRVFAYDGSGVGRDEMPHAWDRQPTPLGPWKRGWGIFFAYSGGRHREDGHGNLDLMEFTVEDDEDLPDGLIAKQAVSELEQFANGDKPFFLAVGFFKPHLPFVAPRQDWDAFENVDIPLPPHPQQPDSPWWHGSGEFFKYDFPFDKTRPLSEEKIRACRRAYFACVRYTDRQIGRVLDALEQSGLAESTIVVLWGDHGWNLGDSRMWAKHTPFERAVRSPLLIHVPGMPTGGRQTDALAESIDIYPTLIDLCRPSFTKTAWPLDGRSLRPVLEDADASVRDSAISYWRNGITVRTQTHRLIATRGKEGFRNVELYDASTGFDPVRNLADDSPEVVEELLMKIR</sequence>
<evidence type="ECO:0000256" key="6">
    <source>
        <dbReference type="ARBA" id="ARBA00022837"/>
    </source>
</evidence>
<dbReference type="GO" id="GO:0047753">
    <property type="term" value="F:choline-sulfatase activity"/>
    <property type="evidence" value="ECO:0007669"/>
    <property type="project" value="UniProtKB-EC"/>
</dbReference>
<feature type="domain" description="Sulfatase N-terminal" evidence="7">
    <location>
        <begin position="33"/>
        <end position="396"/>
    </location>
</feature>
<name>A0A517Z2Z3_9PLAN</name>
<keyword evidence="6" id="KW-0106">Calcium</keyword>
<dbReference type="InterPro" id="IPR035874">
    <property type="entry name" value="IDS"/>
</dbReference>
<dbReference type="InterPro" id="IPR000917">
    <property type="entry name" value="Sulfatase_N"/>
</dbReference>
<accession>A0A517Z2Z3</accession>
<comment type="cofactor">
    <cofactor evidence="1">
        <name>Ca(2+)</name>
        <dbReference type="ChEBI" id="CHEBI:29108"/>
    </cofactor>
</comment>
<keyword evidence="9" id="KW-1185">Reference proteome</keyword>
<dbReference type="EMBL" id="CP036275">
    <property type="protein sequence ID" value="QDU36845.1"/>
    <property type="molecule type" value="Genomic_DNA"/>
</dbReference>
<dbReference type="AlphaFoldDB" id="A0A517Z2Z3"/>
<reference evidence="8 9" key="1">
    <citation type="submission" date="2019-02" db="EMBL/GenBank/DDBJ databases">
        <title>Deep-cultivation of Planctomycetes and their phenomic and genomic characterization uncovers novel biology.</title>
        <authorList>
            <person name="Wiegand S."/>
            <person name="Jogler M."/>
            <person name="Boedeker C."/>
            <person name="Pinto D."/>
            <person name="Vollmers J."/>
            <person name="Rivas-Marin E."/>
            <person name="Kohn T."/>
            <person name="Peeters S.H."/>
            <person name="Heuer A."/>
            <person name="Rast P."/>
            <person name="Oberbeckmann S."/>
            <person name="Bunk B."/>
            <person name="Jeske O."/>
            <person name="Meyerdierks A."/>
            <person name="Storesund J.E."/>
            <person name="Kallscheuer N."/>
            <person name="Luecker S."/>
            <person name="Lage O.M."/>
            <person name="Pohl T."/>
            <person name="Merkel B.J."/>
            <person name="Hornburger P."/>
            <person name="Mueller R.-W."/>
            <person name="Bruemmer F."/>
            <person name="Labrenz M."/>
            <person name="Spormann A.M."/>
            <person name="Op den Camp H."/>
            <person name="Overmann J."/>
            <person name="Amann R."/>
            <person name="Jetten M.S.M."/>
            <person name="Mascher T."/>
            <person name="Medema M.H."/>
            <person name="Devos D.P."/>
            <person name="Kaster A.-K."/>
            <person name="Ovreas L."/>
            <person name="Rohde M."/>
            <person name="Galperin M.Y."/>
            <person name="Jogler C."/>
        </authorList>
    </citation>
    <scope>NUCLEOTIDE SEQUENCE [LARGE SCALE GENOMIC DNA]</scope>
    <source>
        <strain evidence="8 9">Mal4</strain>
    </source>
</reference>
<evidence type="ECO:0000256" key="5">
    <source>
        <dbReference type="ARBA" id="ARBA00022801"/>
    </source>
</evidence>
<dbReference type="KEGG" id="mri:Mal4_11450"/>
<dbReference type="GO" id="GO:0004423">
    <property type="term" value="F:iduronate-2-sulfatase activity"/>
    <property type="evidence" value="ECO:0007669"/>
    <property type="project" value="InterPro"/>
</dbReference>
<dbReference type="OrthoDB" id="9782218at2"/>
<gene>
    <name evidence="8" type="primary">betC_3</name>
    <name evidence="8" type="ORF">Mal4_11450</name>
</gene>
<evidence type="ECO:0000256" key="3">
    <source>
        <dbReference type="ARBA" id="ARBA00022723"/>
    </source>
</evidence>
<dbReference type="Proteomes" id="UP000320496">
    <property type="component" value="Chromosome"/>
</dbReference>
<dbReference type="SUPFAM" id="SSF53649">
    <property type="entry name" value="Alkaline phosphatase-like"/>
    <property type="match status" value="1"/>
</dbReference>
<keyword evidence="3" id="KW-0479">Metal-binding</keyword>
<dbReference type="GO" id="GO:0046872">
    <property type="term" value="F:metal ion binding"/>
    <property type="evidence" value="ECO:0007669"/>
    <property type="project" value="UniProtKB-KW"/>
</dbReference>
<dbReference type="GO" id="GO:0005737">
    <property type="term" value="C:cytoplasm"/>
    <property type="evidence" value="ECO:0007669"/>
    <property type="project" value="TreeGrafter"/>
</dbReference>